<sequence>MRNLPLVTHVIPTLARGGAERIVIELCARLPARGFRTHLLVLYEHGDLWRELRERNIRFTQVGGSFDMRRFDLYRRLSRRIYAEPERRPAIVHSHLYGPDVWTAVARSFHSAGHVISGRCASEPAFLSTLHNVDRDDTSFQRAARRWALRRMDRVITVSKDVQRYAVEDLGVKPDRVTHIDGIIFPSNIPRGTRPFRDVPQFLMVARLEQQKGHETVLQALALVPPPWELRIAGTGSLERDLKEQTERLGIASRVRFLGEIDTVPDELERADLFLFPSRWEGMGLAALEAMAAGVPVLASDLPPLRDVVPSASRLPPDAPAEWRAAITKVLADSNAAVRLAQDSAQAVTRRFDVERVTSEYAKIYRELLNST</sequence>
<dbReference type="Pfam" id="PF00534">
    <property type="entry name" value="Glycos_transf_1"/>
    <property type="match status" value="1"/>
</dbReference>
<proteinExistence type="predicted"/>
<evidence type="ECO:0008006" key="5">
    <source>
        <dbReference type="Google" id="ProtNLM"/>
    </source>
</evidence>
<accession>A0A1F7UKJ7</accession>
<evidence type="ECO:0000313" key="3">
    <source>
        <dbReference type="EMBL" id="OGL78810.1"/>
    </source>
</evidence>
<evidence type="ECO:0000259" key="2">
    <source>
        <dbReference type="Pfam" id="PF13439"/>
    </source>
</evidence>
<dbReference type="InterPro" id="IPR001296">
    <property type="entry name" value="Glyco_trans_1"/>
</dbReference>
<evidence type="ECO:0000313" key="4">
    <source>
        <dbReference type="Proteomes" id="UP000176603"/>
    </source>
</evidence>
<comment type="caution">
    <text evidence="3">The sequence shown here is derived from an EMBL/GenBank/DDBJ whole genome shotgun (WGS) entry which is preliminary data.</text>
</comment>
<feature type="domain" description="Glycosyltransferase subfamily 4-like N-terminal" evidence="2">
    <location>
        <begin position="17"/>
        <end position="180"/>
    </location>
</feature>
<name>A0A1F7UKJ7_9BACT</name>
<dbReference type="GO" id="GO:0016757">
    <property type="term" value="F:glycosyltransferase activity"/>
    <property type="evidence" value="ECO:0007669"/>
    <property type="project" value="InterPro"/>
</dbReference>
<dbReference type="Gene3D" id="3.40.50.2000">
    <property type="entry name" value="Glycogen Phosphorylase B"/>
    <property type="match status" value="2"/>
</dbReference>
<organism evidence="3 4">
    <name type="scientific">Candidatus Uhrbacteria bacterium RIFCSPHIGHO2_12_FULL_60_25</name>
    <dbReference type="NCBI Taxonomy" id="1802399"/>
    <lineage>
        <taxon>Bacteria</taxon>
        <taxon>Candidatus Uhriibacteriota</taxon>
    </lineage>
</organism>
<dbReference type="CDD" id="cd03811">
    <property type="entry name" value="GT4_GT28_WabH-like"/>
    <property type="match status" value="1"/>
</dbReference>
<dbReference type="Pfam" id="PF13439">
    <property type="entry name" value="Glyco_transf_4"/>
    <property type="match status" value="1"/>
</dbReference>
<dbReference type="STRING" id="1802399.A3E39_01455"/>
<protein>
    <recommendedName>
        <fullName evidence="5">Glycosyltransferase subfamily 4-like N-terminal domain-containing protein</fullName>
    </recommendedName>
</protein>
<dbReference type="SUPFAM" id="SSF53756">
    <property type="entry name" value="UDP-Glycosyltransferase/glycogen phosphorylase"/>
    <property type="match status" value="1"/>
</dbReference>
<reference evidence="3 4" key="1">
    <citation type="journal article" date="2016" name="Nat. Commun.">
        <title>Thousands of microbial genomes shed light on interconnected biogeochemical processes in an aquifer system.</title>
        <authorList>
            <person name="Anantharaman K."/>
            <person name="Brown C.T."/>
            <person name="Hug L.A."/>
            <person name="Sharon I."/>
            <person name="Castelle C.J."/>
            <person name="Probst A.J."/>
            <person name="Thomas B.C."/>
            <person name="Singh A."/>
            <person name="Wilkins M.J."/>
            <person name="Karaoz U."/>
            <person name="Brodie E.L."/>
            <person name="Williams K.H."/>
            <person name="Hubbard S.S."/>
            <person name="Banfield J.F."/>
        </authorList>
    </citation>
    <scope>NUCLEOTIDE SEQUENCE [LARGE SCALE GENOMIC DNA]</scope>
</reference>
<dbReference type="EMBL" id="MGEH01000024">
    <property type="protein sequence ID" value="OGL78810.1"/>
    <property type="molecule type" value="Genomic_DNA"/>
</dbReference>
<dbReference type="InterPro" id="IPR028098">
    <property type="entry name" value="Glyco_trans_4-like_N"/>
</dbReference>
<dbReference type="PANTHER" id="PTHR12526">
    <property type="entry name" value="GLYCOSYLTRANSFERASE"/>
    <property type="match status" value="1"/>
</dbReference>
<evidence type="ECO:0000259" key="1">
    <source>
        <dbReference type="Pfam" id="PF00534"/>
    </source>
</evidence>
<dbReference type="AlphaFoldDB" id="A0A1F7UKJ7"/>
<dbReference type="Proteomes" id="UP000176603">
    <property type="component" value="Unassembled WGS sequence"/>
</dbReference>
<gene>
    <name evidence="3" type="ORF">A3E39_01455</name>
</gene>
<feature type="domain" description="Glycosyl transferase family 1" evidence="1">
    <location>
        <begin position="197"/>
        <end position="343"/>
    </location>
</feature>